<proteinExistence type="predicted"/>
<sequence>MGITLGWTKPVTSISGTPASAIISIIASFSSVVGTCHPSSCTIVWSPSRMSTSTIRALG</sequence>
<dbReference type="EMBL" id="CAFBOZ010000116">
    <property type="protein sequence ID" value="CAB5004840.1"/>
    <property type="molecule type" value="Genomic_DNA"/>
</dbReference>
<accession>A0A6J7PGU6</accession>
<dbReference type="AlphaFoldDB" id="A0A6J7PGU6"/>
<protein>
    <submittedName>
        <fullName evidence="1">Unannotated protein</fullName>
    </submittedName>
</protein>
<organism evidence="1">
    <name type="scientific">freshwater metagenome</name>
    <dbReference type="NCBI Taxonomy" id="449393"/>
    <lineage>
        <taxon>unclassified sequences</taxon>
        <taxon>metagenomes</taxon>
        <taxon>ecological metagenomes</taxon>
    </lineage>
</organism>
<evidence type="ECO:0000313" key="1">
    <source>
        <dbReference type="EMBL" id="CAB5004840.1"/>
    </source>
</evidence>
<name>A0A6J7PGU6_9ZZZZ</name>
<reference evidence="1" key="1">
    <citation type="submission" date="2020-05" db="EMBL/GenBank/DDBJ databases">
        <authorList>
            <person name="Chiriac C."/>
            <person name="Salcher M."/>
            <person name="Ghai R."/>
            <person name="Kavagutti S V."/>
        </authorList>
    </citation>
    <scope>NUCLEOTIDE SEQUENCE</scope>
</reference>
<gene>
    <name evidence="1" type="ORF">UFOPK3992_00912</name>
</gene>